<dbReference type="Proteomes" id="UP001501671">
    <property type="component" value="Unassembled WGS sequence"/>
</dbReference>
<evidence type="ECO:0000313" key="1">
    <source>
        <dbReference type="EMBL" id="GAA4322838.1"/>
    </source>
</evidence>
<sequence>MKHSDLRRFGVIGPAGNMALEYEFSRHLPPGVAFNHARASRPGWPALTRESLAAMGERAIEAARDLVRTRPEILLYACTSGSFVGQEHDEAALARRIAEATGIPAITTSTAVLDALKALSARKVFVVTPYPDDITLSEVEFLELNGIGVAGWDSFRCTAERPIGGVDSDDTERLVLGHRDAIAGADAVFVSCTNLLTFDKIAALESALGVPVVSSNTASLWAVLRGMGIGHASPALGVLGARG</sequence>
<dbReference type="Gene3D" id="3.40.50.12500">
    <property type="match status" value="1"/>
</dbReference>
<dbReference type="EMBL" id="BAABFO010000001">
    <property type="protein sequence ID" value="GAA4322838.1"/>
    <property type="molecule type" value="Genomic_DNA"/>
</dbReference>
<dbReference type="Pfam" id="PF17645">
    <property type="entry name" value="Amdase"/>
    <property type="match status" value="1"/>
</dbReference>
<gene>
    <name evidence="1" type="ORF">GCM10023144_03210</name>
</gene>
<proteinExistence type="predicted"/>
<accession>A0ABP8GEJ7</accession>
<evidence type="ECO:0000313" key="2">
    <source>
        <dbReference type="Proteomes" id="UP001501671"/>
    </source>
</evidence>
<organism evidence="1 2">
    <name type="scientific">Pigmentiphaga soli</name>
    <dbReference type="NCBI Taxonomy" id="1007095"/>
    <lineage>
        <taxon>Bacteria</taxon>
        <taxon>Pseudomonadati</taxon>
        <taxon>Pseudomonadota</taxon>
        <taxon>Betaproteobacteria</taxon>
        <taxon>Burkholderiales</taxon>
        <taxon>Alcaligenaceae</taxon>
        <taxon>Pigmentiphaga</taxon>
    </lineage>
</organism>
<dbReference type="RefSeq" id="WP_345245631.1">
    <property type="nucleotide sequence ID" value="NZ_BAABFO010000001.1"/>
</dbReference>
<dbReference type="InterPro" id="IPR053714">
    <property type="entry name" value="Iso_Racemase_Enz_sf"/>
</dbReference>
<comment type="caution">
    <text evidence="1">The sequence shown here is derived from an EMBL/GenBank/DDBJ whole genome shotgun (WGS) entry which is preliminary data.</text>
</comment>
<dbReference type="InterPro" id="IPR026286">
    <property type="entry name" value="MaiA/AMDase"/>
</dbReference>
<dbReference type="PANTHER" id="PTHR40267">
    <property type="entry name" value="BLR3294 PROTEIN"/>
    <property type="match status" value="1"/>
</dbReference>
<dbReference type="PIRSF" id="PIRSF015736">
    <property type="entry name" value="MI"/>
    <property type="match status" value="1"/>
</dbReference>
<keyword evidence="2" id="KW-1185">Reference proteome</keyword>
<dbReference type="PANTHER" id="PTHR40267:SF1">
    <property type="entry name" value="BLR3294 PROTEIN"/>
    <property type="match status" value="1"/>
</dbReference>
<protein>
    <submittedName>
        <fullName evidence="1">Aspartate/glutamate racemase family protein</fullName>
    </submittedName>
</protein>
<name>A0ABP8GEJ7_9BURK</name>
<reference evidence="2" key="1">
    <citation type="journal article" date="2019" name="Int. J. Syst. Evol. Microbiol.">
        <title>The Global Catalogue of Microorganisms (GCM) 10K type strain sequencing project: providing services to taxonomists for standard genome sequencing and annotation.</title>
        <authorList>
            <consortium name="The Broad Institute Genomics Platform"/>
            <consortium name="The Broad Institute Genome Sequencing Center for Infectious Disease"/>
            <person name="Wu L."/>
            <person name="Ma J."/>
        </authorList>
    </citation>
    <scope>NUCLEOTIDE SEQUENCE [LARGE SCALE GENOMIC DNA]</scope>
    <source>
        <strain evidence="2">JCM 17666</strain>
    </source>
</reference>